<dbReference type="PANTHER" id="PTHR48008:SF14">
    <property type="entry name" value="PROTEIN KINASE DOMAIN-CONTAINING PROTEIN"/>
    <property type="match status" value="1"/>
</dbReference>
<dbReference type="InterPro" id="IPR011009">
    <property type="entry name" value="Kinase-like_dom_sf"/>
</dbReference>
<accession>A0AAQ3PKH1</accession>
<proteinExistence type="predicted"/>
<dbReference type="InterPro" id="IPR052451">
    <property type="entry name" value="Ser/Thr_kinase-like"/>
</dbReference>
<dbReference type="GO" id="GO:0005524">
    <property type="term" value="F:ATP binding"/>
    <property type="evidence" value="ECO:0007669"/>
    <property type="project" value="InterPro"/>
</dbReference>
<feature type="domain" description="Protein kinase" evidence="1">
    <location>
        <begin position="1"/>
        <end position="133"/>
    </location>
</feature>
<dbReference type="AlphaFoldDB" id="A0AAQ3PKH1"/>
<protein>
    <recommendedName>
        <fullName evidence="1">Protein kinase domain-containing protein</fullName>
    </recommendedName>
</protein>
<dbReference type="InterPro" id="IPR000719">
    <property type="entry name" value="Prot_kinase_dom"/>
</dbReference>
<evidence type="ECO:0000259" key="1">
    <source>
        <dbReference type="PROSITE" id="PS50011"/>
    </source>
</evidence>
<evidence type="ECO:0000313" key="2">
    <source>
        <dbReference type="EMBL" id="WVZ49243.1"/>
    </source>
</evidence>
<reference evidence="2 3" key="1">
    <citation type="submission" date="2024-02" db="EMBL/GenBank/DDBJ databases">
        <title>High-quality chromosome-scale genome assembly of Pensacola bahiagrass (Paspalum notatum Flugge var. saurae).</title>
        <authorList>
            <person name="Vega J.M."/>
            <person name="Podio M."/>
            <person name="Orjuela J."/>
            <person name="Siena L.A."/>
            <person name="Pessino S.C."/>
            <person name="Combes M.C."/>
            <person name="Mariac C."/>
            <person name="Albertini E."/>
            <person name="Pupilli F."/>
            <person name="Ortiz J.P.A."/>
            <person name="Leblanc O."/>
        </authorList>
    </citation>
    <scope>NUCLEOTIDE SEQUENCE [LARGE SCALE GENOMIC DNA]</scope>
    <source>
        <strain evidence="2">R1</strain>
        <tissue evidence="2">Leaf</tissue>
    </source>
</reference>
<dbReference type="Proteomes" id="UP001341281">
    <property type="component" value="Chromosome 01"/>
</dbReference>
<dbReference type="PROSITE" id="PS50011">
    <property type="entry name" value="PROTEIN_KINASE_DOM"/>
    <property type="match status" value="1"/>
</dbReference>
<gene>
    <name evidence="2" type="ORF">U9M48_000617</name>
</gene>
<name>A0AAQ3PKH1_PASNO</name>
<dbReference type="PANTHER" id="PTHR48008">
    <property type="entry name" value="LEUCINE-RICH REPEAT RECEPTOR-LIKE PROTEIN KINASE IMK3-RELATED"/>
    <property type="match status" value="1"/>
</dbReference>
<dbReference type="SUPFAM" id="SSF56112">
    <property type="entry name" value="Protein kinase-like (PK-like)"/>
    <property type="match status" value="1"/>
</dbReference>
<dbReference type="Gene3D" id="1.10.510.10">
    <property type="entry name" value="Transferase(Phosphotransferase) domain 1"/>
    <property type="match status" value="1"/>
</dbReference>
<evidence type="ECO:0000313" key="3">
    <source>
        <dbReference type="Proteomes" id="UP001341281"/>
    </source>
</evidence>
<dbReference type="GO" id="GO:0004672">
    <property type="term" value="F:protein kinase activity"/>
    <property type="evidence" value="ECO:0007669"/>
    <property type="project" value="InterPro"/>
</dbReference>
<dbReference type="EMBL" id="CP144745">
    <property type="protein sequence ID" value="WVZ49243.1"/>
    <property type="molecule type" value="Genomic_DNA"/>
</dbReference>
<keyword evidence="3" id="KW-1185">Reference proteome</keyword>
<dbReference type="Pfam" id="PF00069">
    <property type="entry name" value="Pkinase"/>
    <property type="match status" value="1"/>
</dbReference>
<sequence>MTAHVADFGIAKLLLRDDNSMIIASMPGTHGYMAPEYGTFGMASCKTDMFSFGIMLLEVFAGKRLTNPMFVGELSIRQWVHRGFPTELIGLLCSSNSPCKRMSMTMSDVAVTSKKIKKDYTHSMLTAAITATQ</sequence>
<organism evidence="2 3">
    <name type="scientific">Paspalum notatum var. saurae</name>
    <dbReference type="NCBI Taxonomy" id="547442"/>
    <lineage>
        <taxon>Eukaryota</taxon>
        <taxon>Viridiplantae</taxon>
        <taxon>Streptophyta</taxon>
        <taxon>Embryophyta</taxon>
        <taxon>Tracheophyta</taxon>
        <taxon>Spermatophyta</taxon>
        <taxon>Magnoliopsida</taxon>
        <taxon>Liliopsida</taxon>
        <taxon>Poales</taxon>
        <taxon>Poaceae</taxon>
        <taxon>PACMAD clade</taxon>
        <taxon>Panicoideae</taxon>
        <taxon>Andropogonodae</taxon>
        <taxon>Paspaleae</taxon>
        <taxon>Paspalinae</taxon>
        <taxon>Paspalum</taxon>
    </lineage>
</organism>